<dbReference type="EMBL" id="JAGTJJ010000005">
    <property type="protein sequence ID" value="MDC3981626.1"/>
    <property type="molecule type" value="Genomic_DNA"/>
</dbReference>
<dbReference type="AlphaFoldDB" id="A0A9X3X566"/>
<dbReference type="Proteomes" id="UP001151081">
    <property type="component" value="Unassembled WGS sequence"/>
</dbReference>
<feature type="compositionally biased region" description="Low complexity" evidence="1">
    <location>
        <begin position="63"/>
        <end position="73"/>
    </location>
</feature>
<comment type="caution">
    <text evidence="2">The sequence shown here is derived from an EMBL/GenBank/DDBJ whole genome shotgun (WGS) entry which is preliminary data.</text>
</comment>
<reference evidence="2 3" key="1">
    <citation type="submission" date="2021-04" db="EMBL/GenBank/DDBJ databases">
        <title>Genome analysis of Polyangium sp.</title>
        <authorList>
            <person name="Li Y."/>
            <person name="Wang J."/>
        </authorList>
    </citation>
    <scope>NUCLEOTIDE SEQUENCE [LARGE SCALE GENOMIC DNA]</scope>
    <source>
        <strain evidence="2 3">SDU14</strain>
    </source>
</reference>
<name>A0A9X3X566_9BACT</name>
<feature type="region of interest" description="Disordered" evidence="1">
    <location>
        <begin position="31"/>
        <end position="78"/>
    </location>
</feature>
<accession>A0A9X3X566</accession>
<sequence length="368" mass="38620">MVPSSLMEAVRAARHVGLLLAFLVTGCQRGGGEADSSRASASSAAPSASAAPVTEAPSPPVAPSTAAPSAVAPAPEPPFDPESVTAVIVWQKGDKAKGGFRSSWVERVADKPEVKGERPGILVVSSTSIWSLGTTIVKGCPQYAFDADGQVVVRNGQPVRVKPDLKMPELVRAEDGKRVAPWKDGHGYPTMGTQCESSLEEYGVHVQFEGGMGPFVVASVNTYANHGGAHGIRGQNFVTIDLDRGEAVELGPPEKDKAALVKAAAAGLSVEPKEVRPAGVVLMYGPLGAGLALYRFWAFAPYVGGLGGNSYSNDFVVSSKSLPAALERYQKLPAWVVPHLNGKSLVVFMVPPARKAVLRQHFDAAYSK</sequence>
<evidence type="ECO:0000313" key="2">
    <source>
        <dbReference type="EMBL" id="MDC3981626.1"/>
    </source>
</evidence>
<evidence type="ECO:0000256" key="1">
    <source>
        <dbReference type="SAM" id="MobiDB-lite"/>
    </source>
</evidence>
<keyword evidence="3" id="KW-1185">Reference proteome</keyword>
<evidence type="ECO:0000313" key="3">
    <source>
        <dbReference type="Proteomes" id="UP001151081"/>
    </source>
</evidence>
<organism evidence="2 3">
    <name type="scientific">Polyangium jinanense</name>
    <dbReference type="NCBI Taxonomy" id="2829994"/>
    <lineage>
        <taxon>Bacteria</taxon>
        <taxon>Pseudomonadati</taxon>
        <taxon>Myxococcota</taxon>
        <taxon>Polyangia</taxon>
        <taxon>Polyangiales</taxon>
        <taxon>Polyangiaceae</taxon>
        <taxon>Polyangium</taxon>
    </lineage>
</organism>
<dbReference type="RefSeq" id="WP_272420295.1">
    <property type="nucleotide sequence ID" value="NZ_JAGTJJ010000005.1"/>
</dbReference>
<proteinExistence type="predicted"/>
<gene>
    <name evidence="2" type="ORF">KEG57_14020</name>
</gene>
<protein>
    <submittedName>
        <fullName evidence="2">Uncharacterized protein</fullName>
    </submittedName>
</protein>
<feature type="compositionally biased region" description="Low complexity" evidence="1">
    <location>
        <begin position="39"/>
        <end position="56"/>
    </location>
</feature>